<accession>A0A194YMB7</accession>
<proteinExistence type="predicted"/>
<feature type="chain" id="PRO_5008268940" evidence="2">
    <location>
        <begin position="31"/>
        <end position="143"/>
    </location>
</feature>
<reference evidence="3 4" key="1">
    <citation type="journal article" date="2009" name="Nature">
        <title>The Sorghum bicolor genome and the diversification of grasses.</title>
        <authorList>
            <person name="Paterson A.H."/>
            <person name="Bowers J.E."/>
            <person name="Bruggmann R."/>
            <person name="Dubchak I."/>
            <person name="Grimwood J."/>
            <person name="Gundlach H."/>
            <person name="Haberer G."/>
            <person name="Hellsten U."/>
            <person name="Mitros T."/>
            <person name="Poliakov A."/>
            <person name="Schmutz J."/>
            <person name="Spannagl M."/>
            <person name="Tang H."/>
            <person name="Wang X."/>
            <person name="Wicker T."/>
            <person name="Bharti A.K."/>
            <person name="Chapman J."/>
            <person name="Feltus F.A."/>
            <person name="Gowik U."/>
            <person name="Grigoriev I.V."/>
            <person name="Lyons E."/>
            <person name="Maher C.A."/>
            <person name="Martis M."/>
            <person name="Narechania A."/>
            <person name="Otillar R.P."/>
            <person name="Penning B.W."/>
            <person name="Salamov A.A."/>
            <person name="Wang Y."/>
            <person name="Zhang L."/>
            <person name="Carpita N.C."/>
            <person name="Freeling M."/>
            <person name="Gingle A.R."/>
            <person name="Hash C.T."/>
            <person name="Keller B."/>
            <person name="Klein P."/>
            <person name="Kresovich S."/>
            <person name="McCann M.C."/>
            <person name="Ming R."/>
            <person name="Peterson D.G."/>
            <person name="Mehboob-ur-Rahman"/>
            <person name="Ware D."/>
            <person name="Westhoff P."/>
            <person name="Mayer K.F."/>
            <person name="Messing J."/>
            <person name="Rokhsar D.S."/>
        </authorList>
    </citation>
    <scope>NUCLEOTIDE SEQUENCE [LARGE SCALE GENOMIC DNA]</scope>
    <source>
        <strain evidence="4">cv. BTx623</strain>
    </source>
</reference>
<feature type="region of interest" description="Disordered" evidence="1">
    <location>
        <begin position="99"/>
        <end position="143"/>
    </location>
</feature>
<dbReference type="InParanoid" id="A0A194YMB7"/>
<dbReference type="EMBL" id="CM000769">
    <property type="protein sequence ID" value="KXG20746.1"/>
    <property type="molecule type" value="Genomic_DNA"/>
</dbReference>
<evidence type="ECO:0000256" key="1">
    <source>
        <dbReference type="SAM" id="MobiDB-lite"/>
    </source>
</evidence>
<organism evidence="3 4">
    <name type="scientific">Sorghum bicolor</name>
    <name type="common">Sorghum</name>
    <name type="synonym">Sorghum vulgare</name>
    <dbReference type="NCBI Taxonomy" id="4558"/>
    <lineage>
        <taxon>Eukaryota</taxon>
        <taxon>Viridiplantae</taxon>
        <taxon>Streptophyta</taxon>
        <taxon>Embryophyta</taxon>
        <taxon>Tracheophyta</taxon>
        <taxon>Spermatophyta</taxon>
        <taxon>Magnoliopsida</taxon>
        <taxon>Liliopsida</taxon>
        <taxon>Poales</taxon>
        <taxon>Poaceae</taxon>
        <taxon>PACMAD clade</taxon>
        <taxon>Panicoideae</taxon>
        <taxon>Andropogonodae</taxon>
        <taxon>Andropogoneae</taxon>
        <taxon>Sorghinae</taxon>
        <taxon>Sorghum</taxon>
    </lineage>
</organism>
<keyword evidence="4" id="KW-1185">Reference proteome</keyword>
<evidence type="ECO:0000313" key="3">
    <source>
        <dbReference type="EMBL" id="KXG20746.1"/>
    </source>
</evidence>
<protein>
    <submittedName>
        <fullName evidence="3">Uncharacterized protein</fullName>
    </submittedName>
</protein>
<keyword evidence="2" id="KW-0732">Signal</keyword>
<dbReference type="OMA" id="HDHGHRV"/>
<evidence type="ECO:0000256" key="2">
    <source>
        <dbReference type="SAM" id="SignalP"/>
    </source>
</evidence>
<dbReference type="Gramene" id="KXG20746">
    <property type="protein sequence ID" value="KXG20746"/>
    <property type="gene ID" value="SORBI_3010G247000"/>
</dbReference>
<sequence length="143" mass="14584">MRRRRWARAATALSWLAIAVVLQLAAVAEGRSAPSLLPPPRRAHGDGHAHAHAHAHARPRTHSGSGLPPPLTGATTTVRHAVAADVGVGASVRFDAAAGAATRCKSGGRQSESGAAAAGGGACADDDDEKRRIPTGPNPLHNR</sequence>
<dbReference type="Proteomes" id="UP000000768">
    <property type="component" value="Chromosome 10"/>
</dbReference>
<reference evidence="4" key="2">
    <citation type="journal article" date="2018" name="Plant J.">
        <title>The Sorghum bicolor reference genome: improved assembly, gene annotations, a transcriptome atlas, and signatures of genome organization.</title>
        <authorList>
            <person name="McCormick R.F."/>
            <person name="Truong S.K."/>
            <person name="Sreedasyam A."/>
            <person name="Jenkins J."/>
            <person name="Shu S."/>
            <person name="Sims D."/>
            <person name="Kennedy M."/>
            <person name="Amirebrahimi M."/>
            <person name="Weers B.D."/>
            <person name="McKinley B."/>
            <person name="Mattison A."/>
            <person name="Morishige D.T."/>
            <person name="Grimwood J."/>
            <person name="Schmutz J."/>
            <person name="Mullet J.E."/>
        </authorList>
    </citation>
    <scope>NUCLEOTIDE SEQUENCE [LARGE SCALE GENOMIC DNA]</scope>
    <source>
        <strain evidence="4">cv. BTx623</strain>
    </source>
</reference>
<dbReference type="PANTHER" id="PTHR36705:SF14">
    <property type="entry name" value="CLE FAMILY OSCLE603 PROTEIN"/>
    <property type="match status" value="1"/>
</dbReference>
<dbReference type="AlphaFoldDB" id="A0A194YMB7"/>
<feature type="signal peptide" evidence="2">
    <location>
        <begin position="1"/>
        <end position="30"/>
    </location>
</feature>
<feature type="region of interest" description="Disordered" evidence="1">
    <location>
        <begin position="35"/>
        <end position="78"/>
    </location>
</feature>
<name>A0A194YMB7_SORBI</name>
<dbReference type="PANTHER" id="PTHR36705">
    <property type="entry name" value="CLAVATA3/ESR (CLE)-RELATED PROTEIN 20"/>
    <property type="match status" value="1"/>
</dbReference>
<evidence type="ECO:0000313" key="4">
    <source>
        <dbReference type="Proteomes" id="UP000000768"/>
    </source>
</evidence>
<feature type="compositionally biased region" description="Basic residues" evidence="1">
    <location>
        <begin position="50"/>
        <end position="61"/>
    </location>
</feature>
<gene>
    <name evidence="3" type="ORF">SORBI_3010G247000</name>
</gene>